<dbReference type="InterPro" id="IPR039426">
    <property type="entry name" value="TonB-dep_rcpt-like"/>
</dbReference>
<keyword evidence="1" id="KW-0675">Receptor</keyword>
<feature type="non-terminal residue" evidence="1">
    <location>
        <position position="201"/>
    </location>
</feature>
<dbReference type="InterPro" id="IPR008969">
    <property type="entry name" value="CarboxyPept-like_regulatory"/>
</dbReference>
<dbReference type="SUPFAM" id="SSF49464">
    <property type="entry name" value="Carboxypeptidase regulatory domain-like"/>
    <property type="match status" value="1"/>
</dbReference>
<dbReference type="SUPFAM" id="SSF56935">
    <property type="entry name" value="Porins"/>
    <property type="match status" value="1"/>
</dbReference>
<dbReference type="Gene3D" id="2.60.40.1120">
    <property type="entry name" value="Carboxypeptidase-like, regulatory domain"/>
    <property type="match status" value="1"/>
</dbReference>
<organism evidence="1">
    <name type="scientific">hydrothermal vent metagenome</name>
    <dbReference type="NCBI Taxonomy" id="652676"/>
    <lineage>
        <taxon>unclassified sequences</taxon>
        <taxon>metagenomes</taxon>
        <taxon>ecological metagenomes</taxon>
    </lineage>
</organism>
<proteinExistence type="predicted"/>
<evidence type="ECO:0000313" key="1">
    <source>
        <dbReference type="EMBL" id="VAW28411.1"/>
    </source>
</evidence>
<dbReference type="EMBL" id="UOET01000235">
    <property type="protein sequence ID" value="VAW28411.1"/>
    <property type="molecule type" value="Genomic_DNA"/>
</dbReference>
<dbReference type="Pfam" id="PF13715">
    <property type="entry name" value="CarbopepD_reg_2"/>
    <property type="match status" value="1"/>
</dbReference>
<protein>
    <submittedName>
        <fullName evidence="1">Putative ferric aerobactin receptor</fullName>
    </submittedName>
</protein>
<dbReference type="PROSITE" id="PS52016">
    <property type="entry name" value="TONB_DEPENDENT_REC_3"/>
    <property type="match status" value="1"/>
</dbReference>
<name>A0A3B0UBN2_9ZZZZ</name>
<gene>
    <name evidence="1" type="ORF">MNBD_BACTEROID07-2108</name>
</gene>
<dbReference type="AlphaFoldDB" id="A0A3B0UBN2"/>
<reference evidence="1" key="1">
    <citation type="submission" date="2018-06" db="EMBL/GenBank/DDBJ databases">
        <authorList>
            <person name="Zhirakovskaya E."/>
        </authorList>
    </citation>
    <scope>NUCLEOTIDE SEQUENCE</scope>
</reference>
<accession>A0A3B0UBN2</accession>
<sequence length="201" mass="22214">MIQRPGFSAFVLTLILLAAFPAVLLSQTAMLKGVVTDEKEKPVGLVNVQLVGTKMGVTTEKNGSFSIRVPANRNLHLAISYVGYRRQDTVLRLTPGETKTLHFRLWRLATNLPGFEVRDEQLRTENIVRLNPRDVLIAPAVSGGVESLIKTLPGVSSNNELSSQYSVRGGNYDENLVYVNGIEIYRPFLVNNGQEEGLSFI</sequence>